<feature type="transmembrane region" description="Helical" evidence="5">
    <location>
        <begin position="6"/>
        <end position="39"/>
    </location>
</feature>
<proteinExistence type="inferred from homology"/>
<feature type="transmembrane region" description="Helical" evidence="5">
    <location>
        <begin position="51"/>
        <end position="68"/>
    </location>
</feature>
<comment type="subcellular location">
    <subcellularLocation>
        <location evidence="5">Cell membrane</location>
        <topology evidence="5">Multi-pass membrane protein</topology>
    </subcellularLocation>
    <subcellularLocation>
        <location evidence="1">Membrane</location>
        <topology evidence="1">Multi-pass membrane protein</topology>
    </subcellularLocation>
</comment>
<evidence type="ECO:0000313" key="6">
    <source>
        <dbReference type="EMBL" id="SFB74233.1"/>
    </source>
</evidence>
<dbReference type="PANTHER" id="PTHR43701:SF2">
    <property type="entry name" value="MEMBRANE TRANSPORTER PROTEIN YJNA-RELATED"/>
    <property type="match status" value="1"/>
</dbReference>
<dbReference type="EMBL" id="FOKY01000002">
    <property type="protein sequence ID" value="SFB74233.1"/>
    <property type="molecule type" value="Genomic_DNA"/>
</dbReference>
<accession>A0A1I1DNW5</accession>
<evidence type="ECO:0000256" key="5">
    <source>
        <dbReference type="RuleBase" id="RU363041"/>
    </source>
</evidence>
<dbReference type="InterPro" id="IPR051598">
    <property type="entry name" value="TSUP/Inactive_protease-like"/>
</dbReference>
<feature type="transmembrane region" description="Helical" evidence="5">
    <location>
        <begin position="102"/>
        <end position="119"/>
    </location>
</feature>
<keyword evidence="2 5" id="KW-0812">Transmembrane</keyword>
<dbReference type="InterPro" id="IPR002781">
    <property type="entry name" value="TM_pro_TauE-like"/>
</dbReference>
<comment type="similarity">
    <text evidence="5">Belongs to the 4-toluene sulfonate uptake permease (TSUP) (TC 2.A.102) family.</text>
</comment>
<organism evidence="6 7">
    <name type="scientific">Brevinema andersonii</name>
    <dbReference type="NCBI Taxonomy" id="34097"/>
    <lineage>
        <taxon>Bacteria</taxon>
        <taxon>Pseudomonadati</taxon>
        <taxon>Spirochaetota</taxon>
        <taxon>Spirochaetia</taxon>
        <taxon>Brevinematales</taxon>
        <taxon>Brevinemataceae</taxon>
        <taxon>Brevinema</taxon>
    </lineage>
</organism>
<keyword evidence="7" id="KW-1185">Reference proteome</keyword>
<evidence type="ECO:0000313" key="7">
    <source>
        <dbReference type="Proteomes" id="UP000240042"/>
    </source>
</evidence>
<dbReference type="Pfam" id="PF01925">
    <property type="entry name" value="TauE"/>
    <property type="match status" value="1"/>
</dbReference>
<evidence type="ECO:0000256" key="4">
    <source>
        <dbReference type="ARBA" id="ARBA00023136"/>
    </source>
</evidence>
<dbReference type="AlphaFoldDB" id="A0A1I1DNW5"/>
<keyword evidence="4 5" id="KW-0472">Membrane</keyword>
<evidence type="ECO:0000256" key="3">
    <source>
        <dbReference type="ARBA" id="ARBA00022989"/>
    </source>
</evidence>
<dbReference type="PANTHER" id="PTHR43701">
    <property type="entry name" value="MEMBRANE TRANSPORTER PROTEIN MJ0441-RELATED"/>
    <property type="match status" value="1"/>
</dbReference>
<reference evidence="7" key="1">
    <citation type="submission" date="2016-10" db="EMBL/GenBank/DDBJ databases">
        <authorList>
            <person name="Varghese N."/>
            <person name="Submissions S."/>
        </authorList>
    </citation>
    <scope>NUCLEOTIDE SEQUENCE [LARGE SCALE GENOMIC DNA]</scope>
    <source>
        <strain evidence="7">ATCC 43811</strain>
    </source>
</reference>
<evidence type="ECO:0000256" key="1">
    <source>
        <dbReference type="ARBA" id="ARBA00004141"/>
    </source>
</evidence>
<evidence type="ECO:0000256" key="2">
    <source>
        <dbReference type="ARBA" id="ARBA00022692"/>
    </source>
</evidence>
<dbReference type="STRING" id="34097.SAMN02745150_00531"/>
<name>A0A1I1DNW5_BREAD</name>
<protein>
    <recommendedName>
        <fullName evidence="5">Probable membrane transporter protein</fullName>
    </recommendedName>
</protein>
<keyword evidence="5" id="KW-1003">Cell membrane</keyword>
<gene>
    <name evidence="6" type="ORF">SAMN02745150_00531</name>
</gene>
<sequence>MTLIQFLSYSILGLITGLVSGMAGVGGGVIIVPALVLLFGFPQKMAQGTSITMFILPIGLAAVIKYWQAGNVNVKISLILALFYVIGSYISAGFAQKIDEKILKNFFALLMIITALNMLDLKDLFQYIYNFFR</sequence>
<feature type="transmembrane region" description="Helical" evidence="5">
    <location>
        <begin position="74"/>
        <end position="95"/>
    </location>
</feature>
<keyword evidence="3 5" id="KW-1133">Transmembrane helix</keyword>
<dbReference type="Proteomes" id="UP000240042">
    <property type="component" value="Unassembled WGS sequence"/>
</dbReference>
<dbReference type="GO" id="GO:0005886">
    <property type="term" value="C:plasma membrane"/>
    <property type="evidence" value="ECO:0007669"/>
    <property type="project" value="UniProtKB-SubCell"/>
</dbReference>